<evidence type="ECO:0000313" key="2">
    <source>
        <dbReference type="EMBL" id="EFG31603.2"/>
    </source>
</evidence>
<evidence type="ECO:0000256" key="1">
    <source>
        <dbReference type="SAM" id="Phobius"/>
    </source>
</evidence>
<sequence length="155" mass="17081">MILFKKLGFRLHSVLCGRSAVVLDLIMMLGLLGFGAVFLIDGDALINEHLYQKIATIDSLKIALSLWSVACFQAACFLSKNDFLVAFARLISGLAWAIISASFGGTYPPFHTAMVLPPILTMFAFLSGVAQAKCAYRAERCENLLQCMRERKGRE</sequence>
<dbReference type="STRING" id="641147.HMPREF9021_00879"/>
<reference evidence="2 3" key="2">
    <citation type="submission" date="2011-10" db="EMBL/GenBank/DDBJ databases">
        <title>The Genome Sequence of Simonsiella muelleri ATCC 29453.</title>
        <authorList>
            <consortium name="The Broad Institute Genome Sequencing Platform"/>
            <consortium name="The Broad Institute Genome Sequencing Center for Infectious Disease"/>
            <person name="Earl A."/>
            <person name="Ward D."/>
            <person name="Feldgarden M."/>
            <person name="Gevers D."/>
            <person name="Izard J."/>
            <person name="Baranova O.V."/>
            <person name="Blanton J.M."/>
            <person name="Tanner A.C."/>
            <person name="Dewhirst F."/>
            <person name="Young S.K."/>
            <person name="Zeng Q."/>
            <person name="Gargeya S."/>
            <person name="Fitzgerald M."/>
            <person name="Haas B."/>
            <person name="Abouelleil A."/>
            <person name="Alvarado L."/>
            <person name="Arachchi H.M."/>
            <person name="Berlin A."/>
            <person name="Brown A."/>
            <person name="Chapman S.B."/>
            <person name="Chen Z."/>
            <person name="Dunbar C."/>
            <person name="Freedman E."/>
            <person name="Gearin G."/>
            <person name="Goldberg J."/>
            <person name="Griggs A."/>
            <person name="Gujja S."/>
            <person name="Heiman D."/>
            <person name="Howarth C."/>
            <person name="Larson L."/>
            <person name="Lui A."/>
            <person name="MacDonald P.J.P."/>
            <person name="Montmayeur A."/>
            <person name="Murphy C."/>
            <person name="Neiman D."/>
            <person name="Pearson M."/>
            <person name="Priest M."/>
            <person name="Roberts A."/>
            <person name="Saif S."/>
            <person name="Shea T."/>
            <person name="Shenoy N."/>
            <person name="Sisk P."/>
            <person name="Stolte C."/>
            <person name="Sykes S."/>
            <person name="Wortman J."/>
            <person name="Nusbaum C."/>
            <person name="Birren B."/>
        </authorList>
    </citation>
    <scope>NUCLEOTIDE SEQUENCE [LARGE SCALE GENOMIC DNA]</scope>
    <source>
        <strain evidence="2 3">ATCC 29453</strain>
    </source>
</reference>
<dbReference type="eggNOG" id="ENOG502ZTAW">
    <property type="taxonomic scope" value="Bacteria"/>
</dbReference>
<feature type="transmembrane region" description="Helical" evidence="1">
    <location>
        <begin position="21"/>
        <end position="40"/>
    </location>
</feature>
<dbReference type="Proteomes" id="UP000017813">
    <property type="component" value="Unassembled WGS sequence"/>
</dbReference>
<accession>V9H6D1</accession>
<feature type="transmembrane region" description="Helical" evidence="1">
    <location>
        <begin position="83"/>
        <end position="104"/>
    </location>
</feature>
<comment type="caution">
    <text evidence="2">The sequence shown here is derived from an EMBL/GenBank/DDBJ whole genome shotgun (WGS) entry which is preliminary data.</text>
</comment>
<keyword evidence="1" id="KW-0472">Membrane</keyword>
<feature type="transmembrane region" description="Helical" evidence="1">
    <location>
        <begin position="60"/>
        <end position="78"/>
    </location>
</feature>
<dbReference type="EMBL" id="ADCY02000019">
    <property type="protein sequence ID" value="EFG31603.2"/>
    <property type="molecule type" value="Genomic_DNA"/>
</dbReference>
<evidence type="ECO:0000313" key="3">
    <source>
        <dbReference type="Proteomes" id="UP000017813"/>
    </source>
</evidence>
<protein>
    <submittedName>
        <fullName evidence="2">Uncharacterized protein</fullName>
    </submittedName>
</protein>
<dbReference type="AlphaFoldDB" id="V9H6D1"/>
<gene>
    <name evidence="2" type="ORF">HMPREF9021_00879</name>
</gene>
<name>V9H6D1_9NEIS</name>
<reference evidence="2 3" key="1">
    <citation type="submission" date="2010-03" db="EMBL/GenBank/DDBJ databases">
        <authorList>
            <consortium name="The Broad Institute Genome Sequencing Platform"/>
            <person name="Ward D."/>
            <person name="Earl A."/>
            <person name="Feldgarden M."/>
            <person name="Gevers D."/>
            <person name="Young S."/>
            <person name="Zeng Q."/>
            <person name="Koehrsen M."/>
            <person name="Alvarado L."/>
            <person name="Berlin A.M."/>
            <person name="Borenstein D."/>
            <person name="Chapman S.B."/>
            <person name="Chen Z."/>
            <person name="Engels R."/>
            <person name="Freedman E."/>
            <person name="Gellesch M."/>
            <person name="Goldberg J."/>
            <person name="Griggs A."/>
            <person name="Gujja S."/>
            <person name="Heilman E.R."/>
            <person name="Heiman D.I."/>
            <person name="Hepburn T.A."/>
            <person name="Howarth C."/>
            <person name="Jen D."/>
            <person name="Larson L."/>
            <person name="Mehta T."/>
            <person name="Park D."/>
            <person name="Pearson M."/>
            <person name="Richards J."/>
            <person name="Roberts A."/>
            <person name="Saif S."/>
            <person name="Shea T.D."/>
            <person name="Shenoy N."/>
            <person name="Sisk P."/>
            <person name="Stolte C."/>
            <person name="Sykes S.N."/>
            <person name="Walk T."/>
            <person name="White J."/>
            <person name="Yandava C."/>
            <person name="Izard J."/>
            <person name="Baranova O.V."/>
            <person name="Blanton J.M."/>
            <person name="Tanner A.C."/>
            <person name="Dewhirst F."/>
            <person name="Haas B."/>
            <person name="Nusbaum C."/>
            <person name="Birren B."/>
        </authorList>
    </citation>
    <scope>NUCLEOTIDE SEQUENCE [LARGE SCALE GENOMIC DNA]</scope>
    <source>
        <strain evidence="2 3">ATCC 29453</strain>
    </source>
</reference>
<dbReference type="RefSeq" id="WP_002641651.1">
    <property type="nucleotide sequence ID" value="NZ_CP019448.1"/>
</dbReference>
<dbReference type="KEGG" id="smur:BWP33_08920"/>
<organism evidence="2 3">
    <name type="scientific">Simonsiella muelleri ATCC 29453</name>
    <dbReference type="NCBI Taxonomy" id="641147"/>
    <lineage>
        <taxon>Bacteria</taxon>
        <taxon>Pseudomonadati</taxon>
        <taxon>Pseudomonadota</taxon>
        <taxon>Betaproteobacteria</taxon>
        <taxon>Neisseriales</taxon>
        <taxon>Neisseriaceae</taxon>
        <taxon>Simonsiella</taxon>
    </lineage>
</organism>
<keyword evidence="3" id="KW-1185">Reference proteome</keyword>
<feature type="transmembrane region" description="Helical" evidence="1">
    <location>
        <begin position="110"/>
        <end position="130"/>
    </location>
</feature>
<keyword evidence="1" id="KW-1133">Transmembrane helix</keyword>
<dbReference type="HOGENOM" id="CLU_1694332_0_0_4"/>
<proteinExistence type="predicted"/>
<keyword evidence="1" id="KW-0812">Transmembrane</keyword>